<dbReference type="InterPro" id="IPR027024">
    <property type="entry name" value="UCP027386_ABC_sbc_TM0202"/>
</dbReference>
<sequence length="334" mass="36662">MKKLNKFLSLGLMVLFSLSILVGCNTSKKEETKAPEEKTSIEIVVPDGLPAISIVKMIKEKPEIMKGLDINYSIVKGSDALVSKVLKGEGDICIVPSNVAAIAYNKEAKYKLAGTVGFGSLYVISSDDSVNSLEDLKGKDVYNVGQGLTPDLIFKILLQNDGINPEKDLTLSYVNAASELAPLFIEGKAKYAVVPEPMLTQIMTKKPETKIVASLNEQWEKMSDSKMGYPQSSVIVKEDLAKNNSEAVQKSLKEIDNSTKWANENKEEAGAFAEEVGITGKKEIIAKSLERANLNYVSALDSESEYIKYYDKIYSLEPKAIGGKKVNEEIFLQK</sequence>
<name>A0A127EJ78_CLOPF</name>
<organism evidence="2 3">
    <name type="scientific">Clostridium perfringens</name>
    <dbReference type="NCBI Taxonomy" id="1502"/>
    <lineage>
        <taxon>Bacteria</taxon>
        <taxon>Bacillati</taxon>
        <taxon>Bacillota</taxon>
        <taxon>Clostridia</taxon>
        <taxon>Eubacteriales</taxon>
        <taxon>Clostridiaceae</taxon>
        <taxon>Clostridium</taxon>
    </lineage>
</organism>
<evidence type="ECO:0000313" key="3">
    <source>
        <dbReference type="Proteomes" id="UP000070260"/>
    </source>
</evidence>
<evidence type="ECO:0000256" key="1">
    <source>
        <dbReference type="SAM" id="SignalP"/>
    </source>
</evidence>
<dbReference type="Proteomes" id="UP000070260">
    <property type="component" value="Chromosome"/>
</dbReference>
<feature type="chain" id="PRO_5039551331" evidence="1">
    <location>
        <begin position="24"/>
        <end position="334"/>
    </location>
</feature>
<dbReference type="PATRIC" id="fig|1502.177.peg.1977"/>
<protein>
    <submittedName>
        <fullName evidence="2">ABC transporter substrate-binding protein</fullName>
    </submittedName>
</protein>
<feature type="signal peptide" evidence="1">
    <location>
        <begin position="1"/>
        <end position="23"/>
    </location>
</feature>
<dbReference type="OrthoDB" id="9814375at2"/>
<proteinExistence type="predicted"/>
<gene>
    <name evidence="2" type="ORF">JFP838_09635</name>
</gene>
<dbReference type="Gene3D" id="3.40.190.10">
    <property type="entry name" value="Periplasmic binding protein-like II"/>
    <property type="match status" value="2"/>
</dbReference>
<dbReference type="PIRSF" id="PIRSF027386">
    <property type="entry name" value="UCP027386_ABC_sbc_TM0202"/>
    <property type="match status" value="1"/>
</dbReference>
<dbReference type="RefSeq" id="WP_061428537.1">
    <property type="nucleotide sequence ID" value="NZ_CATNZO010000001.1"/>
</dbReference>
<dbReference type="PROSITE" id="PS51257">
    <property type="entry name" value="PROKAR_LIPOPROTEIN"/>
    <property type="match status" value="1"/>
</dbReference>
<evidence type="ECO:0000313" key="2">
    <source>
        <dbReference type="EMBL" id="AMN36006.1"/>
    </source>
</evidence>
<dbReference type="AlphaFoldDB" id="A0A127EJ78"/>
<reference evidence="2 3" key="1">
    <citation type="journal article" date="2016" name="PLoS ONE">
        <title>Plasmid Characterization and Chromosome Analysis of Two netF+ Clostridium perfringens Isolates Associated with Foal and Canine Necrotizing Enteritis.</title>
        <authorList>
            <person name="Mehdizadeh Gohari I."/>
            <person name="Kropinski A.M."/>
            <person name="Weese S.J."/>
            <person name="Parreira V.R."/>
            <person name="Whitehead A.E."/>
            <person name="Boerlin P."/>
            <person name="Prescott J.F."/>
        </authorList>
    </citation>
    <scope>NUCLEOTIDE SEQUENCE [LARGE SCALE GENOMIC DNA]</scope>
    <source>
        <strain evidence="2 3">JP838</strain>
    </source>
</reference>
<accession>A0A127EJ78</accession>
<dbReference type="EMBL" id="CP010994">
    <property type="protein sequence ID" value="AMN36006.1"/>
    <property type="molecule type" value="Genomic_DNA"/>
</dbReference>
<dbReference type="PANTHER" id="PTHR30024">
    <property type="entry name" value="ALIPHATIC SULFONATES-BINDING PROTEIN-RELATED"/>
    <property type="match status" value="1"/>
</dbReference>
<dbReference type="PANTHER" id="PTHR30024:SF46">
    <property type="entry name" value="ABC TRANSPORTER, SUBSTRATE-BINDING LIPOPROTEIN"/>
    <property type="match status" value="1"/>
</dbReference>
<keyword evidence="1" id="KW-0732">Signal</keyword>
<dbReference type="Pfam" id="PF12974">
    <property type="entry name" value="Phosphonate-bd"/>
    <property type="match status" value="1"/>
</dbReference>
<dbReference type="SUPFAM" id="SSF53850">
    <property type="entry name" value="Periplasmic binding protein-like II"/>
    <property type="match status" value="1"/>
</dbReference>